<feature type="compositionally biased region" description="Polar residues" evidence="6">
    <location>
        <begin position="377"/>
        <end position="392"/>
    </location>
</feature>
<dbReference type="Pfam" id="PF01145">
    <property type="entry name" value="Band_7"/>
    <property type="match status" value="1"/>
</dbReference>
<reference evidence="8 9" key="1">
    <citation type="submission" date="2023-09" db="EMBL/GenBank/DDBJ databases">
        <title>Description of three actinobacteria isolated from air of manufacturing shop in a pharmaceutical factory.</title>
        <authorList>
            <person name="Zhang D.-F."/>
        </authorList>
    </citation>
    <scope>NUCLEOTIDE SEQUENCE [LARGE SCALE GENOMIC DNA]</scope>
    <source>
        <strain evidence="8 9">LY-0111</strain>
    </source>
</reference>
<evidence type="ECO:0000256" key="3">
    <source>
        <dbReference type="ARBA" id="ARBA00022692"/>
    </source>
</evidence>
<dbReference type="CDD" id="cd08829">
    <property type="entry name" value="SPFH_paraslipin"/>
    <property type="match status" value="1"/>
</dbReference>
<dbReference type="InterPro" id="IPR050710">
    <property type="entry name" value="Band7/mec-2_domain"/>
</dbReference>
<keyword evidence="4" id="KW-1133">Transmembrane helix</keyword>
<dbReference type="InterPro" id="IPR001107">
    <property type="entry name" value="Band_7"/>
</dbReference>
<proteinExistence type="inferred from homology"/>
<evidence type="ECO:0000256" key="6">
    <source>
        <dbReference type="SAM" id="MobiDB-lite"/>
    </source>
</evidence>
<dbReference type="PROSITE" id="PS01270">
    <property type="entry name" value="BAND_7"/>
    <property type="match status" value="1"/>
</dbReference>
<feature type="region of interest" description="Disordered" evidence="6">
    <location>
        <begin position="285"/>
        <end position="474"/>
    </location>
</feature>
<keyword evidence="9" id="KW-1185">Reference proteome</keyword>
<comment type="caution">
    <text evidence="8">The sequence shown here is derived from an EMBL/GenBank/DDBJ whole genome shotgun (WGS) entry which is preliminary data.</text>
</comment>
<evidence type="ECO:0000256" key="4">
    <source>
        <dbReference type="ARBA" id="ARBA00022989"/>
    </source>
</evidence>
<evidence type="ECO:0000256" key="2">
    <source>
        <dbReference type="ARBA" id="ARBA00008164"/>
    </source>
</evidence>
<evidence type="ECO:0000313" key="8">
    <source>
        <dbReference type="EMBL" id="MDR8019200.1"/>
    </source>
</evidence>
<dbReference type="SMART" id="SM00244">
    <property type="entry name" value="PHB"/>
    <property type="match status" value="1"/>
</dbReference>
<dbReference type="PRINTS" id="PR00721">
    <property type="entry name" value="STOMATIN"/>
</dbReference>
<evidence type="ECO:0000259" key="7">
    <source>
        <dbReference type="SMART" id="SM00244"/>
    </source>
</evidence>
<feature type="compositionally biased region" description="Low complexity" evidence="6">
    <location>
        <begin position="418"/>
        <end position="431"/>
    </location>
</feature>
<feature type="compositionally biased region" description="Pro residues" evidence="6">
    <location>
        <begin position="462"/>
        <end position="474"/>
    </location>
</feature>
<dbReference type="EMBL" id="JAVKGR010000005">
    <property type="protein sequence ID" value="MDR8019200.1"/>
    <property type="molecule type" value="Genomic_DNA"/>
</dbReference>
<dbReference type="Gene3D" id="3.30.479.30">
    <property type="entry name" value="Band 7 domain"/>
    <property type="match status" value="1"/>
</dbReference>
<dbReference type="InterPro" id="IPR001972">
    <property type="entry name" value="Stomatin_HflK_fam"/>
</dbReference>
<comment type="similarity">
    <text evidence="2">Belongs to the band 7/mec-2 family.</text>
</comment>
<dbReference type="PANTHER" id="PTHR43327">
    <property type="entry name" value="STOMATIN-LIKE PROTEIN 2, MITOCHONDRIAL"/>
    <property type="match status" value="1"/>
</dbReference>
<evidence type="ECO:0000256" key="1">
    <source>
        <dbReference type="ARBA" id="ARBA00004167"/>
    </source>
</evidence>
<feature type="compositionally biased region" description="Basic and acidic residues" evidence="6">
    <location>
        <begin position="290"/>
        <end position="329"/>
    </location>
</feature>
<evidence type="ECO:0000313" key="9">
    <source>
        <dbReference type="Proteomes" id="UP001251870"/>
    </source>
</evidence>
<feature type="compositionally biased region" description="Basic and acidic residues" evidence="6">
    <location>
        <begin position="355"/>
        <end position="376"/>
    </location>
</feature>
<keyword evidence="3" id="KW-0812">Transmembrane</keyword>
<protein>
    <submittedName>
        <fullName evidence="8">SPFH domain-containing protein</fullName>
    </submittedName>
</protein>
<accession>A0ABU2DS52</accession>
<feature type="domain" description="Band 7" evidence="7">
    <location>
        <begin position="22"/>
        <end position="180"/>
    </location>
</feature>
<dbReference type="InterPro" id="IPR018080">
    <property type="entry name" value="Band_7/stomatin-like_CS"/>
</dbReference>
<evidence type="ECO:0000256" key="5">
    <source>
        <dbReference type="ARBA" id="ARBA00023136"/>
    </source>
</evidence>
<dbReference type="InterPro" id="IPR036013">
    <property type="entry name" value="Band_7/SPFH_dom_sf"/>
</dbReference>
<keyword evidence="5" id="KW-0472">Membrane</keyword>
<name>A0ABU2DS52_9MICC</name>
<dbReference type="Proteomes" id="UP001251870">
    <property type="component" value="Unassembled WGS sequence"/>
</dbReference>
<feature type="compositionally biased region" description="Low complexity" evidence="6">
    <location>
        <begin position="442"/>
        <end position="461"/>
    </location>
</feature>
<gene>
    <name evidence="8" type="ORF">RIL96_06435</name>
</gene>
<dbReference type="RefSeq" id="WP_310548187.1">
    <property type="nucleotide sequence ID" value="NZ_JAVKGR010000005.1"/>
</dbReference>
<sequence length="474" mass="52008">MDIAILIVLLALLGLVVVIIARSVRIVPQARTGIVERLGKFQRVQPPGLTLLVPFLDRLLPLLDMREQVVSFPPQPVITEDNLVVSIDTVVYFQITDPKAATYEIANYIHAVQELTTTTLRNVVGGMHLEAALTSRDTINGQLRGELDKVTGRWGIRVARVELKAIEPPMSIQDSMEKQMRAERDRRAAILTAEGTKQSAILTAEGERQAAILAAEGEAQARILGANAEAQAIETVFHAVHDAEPGPELLSYQYLQTLPELAKGDSNTMWVIPGEFGEALKTFSSGFAGKDAHPEDTRTSEEREKEREARAERLKQRKEEKEKLEAEARKKGKPAISNAIADLAESARATSVTDENPHYEFSEQLEEETRRAESRNRTSGTEASVADESSTDALKRVAQSAPPEAQASLGNGRELGEEQSQAAPQQSQPQGDPSGRTEEPQQGHQGYQYGQQPGPYGQQQPPQGPPQQRPPYQG</sequence>
<dbReference type="SUPFAM" id="SSF117892">
    <property type="entry name" value="Band 7/SPFH domain"/>
    <property type="match status" value="1"/>
</dbReference>
<comment type="subcellular location">
    <subcellularLocation>
        <location evidence="1">Membrane</location>
        <topology evidence="1">Single-pass membrane protein</topology>
    </subcellularLocation>
</comment>
<dbReference type="PANTHER" id="PTHR43327:SF10">
    <property type="entry name" value="STOMATIN-LIKE PROTEIN 2, MITOCHONDRIAL"/>
    <property type="match status" value="1"/>
</dbReference>
<organism evidence="8 9">
    <name type="scientific">Nesterenkonia aerolata</name>
    <dbReference type="NCBI Taxonomy" id="3074079"/>
    <lineage>
        <taxon>Bacteria</taxon>
        <taxon>Bacillati</taxon>
        <taxon>Actinomycetota</taxon>
        <taxon>Actinomycetes</taxon>
        <taxon>Micrococcales</taxon>
        <taxon>Micrococcaceae</taxon>
        <taxon>Nesterenkonia</taxon>
    </lineage>
</organism>